<keyword evidence="3" id="KW-0687">Ribonucleoprotein</keyword>
<dbReference type="InterPro" id="IPR011332">
    <property type="entry name" value="Ribosomal_zn-bd"/>
</dbReference>
<name>A0A8J8SWP3_HALGN</name>
<dbReference type="Proteomes" id="UP000785679">
    <property type="component" value="Unassembled WGS sequence"/>
</dbReference>
<dbReference type="NCBIfam" id="TIGR01023">
    <property type="entry name" value="rpmG_bact"/>
    <property type="match status" value="1"/>
</dbReference>
<sequence length="58" mass="6750">MAKKRKAQMLFKLISTAGTGFSYVGEKNIKYAARKMMLTKYDPIVNQYVLFTEQKLKK</sequence>
<dbReference type="GO" id="GO:0015934">
    <property type="term" value="C:large ribosomal subunit"/>
    <property type="evidence" value="ECO:0007669"/>
    <property type="project" value="TreeGrafter"/>
</dbReference>
<reference evidence="4" key="1">
    <citation type="submission" date="2019-06" db="EMBL/GenBank/DDBJ databases">
        <authorList>
            <person name="Zheng W."/>
        </authorList>
    </citation>
    <scope>NUCLEOTIDE SEQUENCE</scope>
    <source>
        <strain evidence="4">QDHG01</strain>
    </source>
</reference>
<dbReference type="AlphaFoldDB" id="A0A8J8SWP3"/>
<comment type="similarity">
    <text evidence="1">Belongs to the bacterial ribosomal protein bL33 family.</text>
</comment>
<dbReference type="Gene3D" id="2.20.28.120">
    <property type="entry name" value="Ribosomal protein L33"/>
    <property type="match status" value="1"/>
</dbReference>
<proteinExistence type="inferred from homology"/>
<gene>
    <name evidence="4" type="ORF">FGO68_gene7907</name>
</gene>
<dbReference type="Pfam" id="PF00471">
    <property type="entry name" value="Ribosomal_L33"/>
    <property type="match status" value="1"/>
</dbReference>
<evidence type="ECO:0008006" key="6">
    <source>
        <dbReference type="Google" id="ProtNLM"/>
    </source>
</evidence>
<evidence type="ECO:0000313" key="5">
    <source>
        <dbReference type="Proteomes" id="UP000785679"/>
    </source>
</evidence>
<keyword evidence="5" id="KW-1185">Reference proteome</keyword>
<dbReference type="SUPFAM" id="SSF57829">
    <property type="entry name" value="Zn-binding ribosomal proteins"/>
    <property type="match status" value="1"/>
</dbReference>
<evidence type="ECO:0000256" key="1">
    <source>
        <dbReference type="ARBA" id="ARBA00007596"/>
    </source>
</evidence>
<dbReference type="GO" id="GO:0006412">
    <property type="term" value="P:translation"/>
    <property type="evidence" value="ECO:0007669"/>
    <property type="project" value="InterPro"/>
</dbReference>
<evidence type="ECO:0000256" key="2">
    <source>
        <dbReference type="ARBA" id="ARBA00022980"/>
    </source>
</evidence>
<dbReference type="OrthoDB" id="275534at2759"/>
<comment type="caution">
    <text evidence="4">The sequence shown here is derived from an EMBL/GenBank/DDBJ whole genome shotgun (WGS) entry which is preliminary data.</text>
</comment>
<protein>
    <recommendedName>
        <fullName evidence="6">50S ribosomal protein L33</fullName>
    </recommendedName>
</protein>
<dbReference type="GO" id="GO:0003735">
    <property type="term" value="F:structural constituent of ribosome"/>
    <property type="evidence" value="ECO:0007669"/>
    <property type="project" value="InterPro"/>
</dbReference>
<evidence type="ECO:0000313" key="4">
    <source>
        <dbReference type="EMBL" id="TNV73564.1"/>
    </source>
</evidence>
<organism evidence="4 5">
    <name type="scientific">Halteria grandinella</name>
    <dbReference type="NCBI Taxonomy" id="5974"/>
    <lineage>
        <taxon>Eukaryota</taxon>
        <taxon>Sar</taxon>
        <taxon>Alveolata</taxon>
        <taxon>Ciliophora</taxon>
        <taxon>Intramacronucleata</taxon>
        <taxon>Spirotrichea</taxon>
        <taxon>Stichotrichia</taxon>
        <taxon>Sporadotrichida</taxon>
        <taxon>Halteriidae</taxon>
        <taxon>Halteria</taxon>
    </lineage>
</organism>
<keyword evidence="2" id="KW-0689">Ribosomal protein</keyword>
<accession>A0A8J8SWP3</accession>
<evidence type="ECO:0000256" key="3">
    <source>
        <dbReference type="ARBA" id="ARBA00023274"/>
    </source>
</evidence>
<dbReference type="PANTHER" id="PTHR15238:SF1">
    <property type="entry name" value="LARGE RIBOSOMAL SUBUNIT PROTEIN BL33M"/>
    <property type="match status" value="1"/>
</dbReference>
<dbReference type="InterPro" id="IPR038584">
    <property type="entry name" value="Ribosomal_bL33_sf"/>
</dbReference>
<dbReference type="EMBL" id="RRYP01018598">
    <property type="protein sequence ID" value="TNV73564.1"/>
    <property type="molecule type" value="Genomic_DNA"/>
</dbReference>
<dbReference type="GO" id="GO:0005737">
    <property type="term" value="C:cytoplasm"/>
    <property type="evidence" value="ECO:0007669"/>
    <property type="project" value="UniProtKB-ARBA"/>
</dbReference>
<dbReference type="InterPro" id="IPR001705">
    <property type="entry name" value="Ribosomal_bL33"/>
</dbReference>
<dbReference type="PANTHER" id="PTHR15238">
    <property type="entry name" value="54S RIBOSOMAL PROTEIN L39, MITOCHONDRIAL"/>
    <property type="match status" value="1"/>
</dbReference>